<feature type="compositionally biased region" description="Polar residues" evidence="1">
    <location>
        <begin position="1"/>
        <end position="20"/>
    </location>
</feature>
<evidence type="ECO:0000313" key="2">
    <source>
        <dbReference type="EMBL" id="CRG90290.1"/>
    </source>
</evidence>
<feature type="region of interest" description="Disordered" evidence="1">
    <location>
        <begin position="1"/>
        <end position="31"/>
    </location>
</feature>
<dbReference type="OrthoDB" id="10261408at2759"/>
<accession>A0A0U1M5I2</accession>
<proteinExistence type="predicted"/>
<keyword evidence="3" id="KW-1185">Reference proteome</keyword>
<evidence type="ECO:0000313" key="3">
    <source>
        <dbReference type="Proteomes" id="UP000054383"/>
    </source>
</evidence>
<dbReference type="Proteomes" id="UP000054383">
    <property type="component" value="Unassembled WGS sequence"/>
</dbReference>
<feature type="compositionally biased region" description="Basic and acidic residues" evidence="1">
    <location>
        <begin position="109"/>
        <end position="119"/>
    </location>
</feature>
<reference evidence="2 3" key="1">
    <citation type="submission" date="2015-04" db="EMBL/GenBank/DDBJ databases">
        <authorList>
            <person name="Syromyatnikov M.Y."/>
            <person name="Popov V.N."/>
        </authorList>
    </citation>
    <scope>NUCLEOTIDE SEQUENCE [LARGE SCALE GENOMIC DNA]</scope>
    <source>
        <strain evidence="2">WF-38-12</strain>
    </source>
</reference>
<dbReference type="EMBL" id="CVMT01000007">
    <property type="protein sequence ID" value="CRG90290.1"/>
    <property type="molecule type" value="Genomic_DNA"/>
</dbReference>
<evidence type="ECO:0000256" key="1">
    <source>
        <dbReference type="SAM" id="MobiDB-lite"/>
    </source>
</evidence>
<gene>
    <name evidence="2" type="ORF">PISL3812_07333</name>
</gene>
<feature type="compositionally biased region" description="Basic residues" evidence="1">
    <location>
        <begin position="76"/>
        <end position="91"/>
    </location>
</feature>
<protein>
    <submittedName>
        <fullName evidence="2">Uncharacterized protein</fullName>
    </submittedName>
</protein>
<organism evidence="2 3">
    <name type="scientific">Talaromyces islandicus</name>
    <name type="common">Penicillium islandicum</name>
    <dbReference type="NCBI Taxonomy" id="28573"/>
    <lineage>
        <taxon>Eukaryota</taxon>
        <taxon>Fungi</taxon>
        <taxon>Dikarya</taxon>
        <taxon>Ascomycota</taxon>
        <taxon>Pezizomycotina</taxon>
        <taxon>Eurotiomycetes</taxon>
        <taxon>Eurotiomycetidae</taxon>
        <taxon>Eurotiales</taxon>
        <taxon>Trichocomaceae</taxon>
        <taxon>Talaromyces</taxon>
        <taxon>Talaromyces sect. Islandici</taxon>
    </lineage>
</organism>
<sequence>MLSENEPGTGSRDQAPQDTHSFGPLSRQHEVEYWKVNPLTSVDNIRRWEQECLDIRNKPETGNNNQNADNTTPTTRRPRRTRSTTISKHHGPVGTNKDPPQNTGQDDDLYNRFQEEQQTSHHSRRYSEEIGDYSQDTTETPPPQPITPALPFDVPNNFDHTKEYTTSTARTTPQLSAWEEAPTINFQKQFLW</sequence>
<feature type="region of interest" description="Disordered" evidence="1">
    <location>
        <begin position="56"/>
        <end position="145"/>
    </location>
</feature>
<dbReference type="AlphaFoldDB" id="A0A0U1M5I2"/>
<feature type="compositionally biased region" description="Polar residues" evidence="1">
    <location>
        <begin position="60"/>
        <end position="70"/>
    </location>
</feature>
<name>A0A0U1M5I2_TALIS</name>